<feature type="compositionally biased region" description="Acidic residues" evidence="5">
    <location>
        <begin position="301"/>
        <end position="314"/>
    </location>
</feature>
<evidence type="ECO:0000256" key="3">
    <source>
        <dbReference type="ARBA" id="ARBA00022677"/>
    </source>
</evidence>
<feature type="region of interest" description="Disordered" evidence="5">
    <location>
        <begin position="301"/>
        <end position="320"/>
    </location>
</feature>
<comment type="subcellular location">
    <subcellularLocation>
        <location evidence="1">Lipid droplet</location>
    </subcellularLocation>
</comment>
<evidence type="ECO:0000256" key="2">
    <source>
        <dbReference type="ARBA" id="ARBA00006311"/>
    </source>
</evidence>
<dbReference type="STRING" id="7574.A0A1S3HTM0"/>
<dbReference type="Proteomes" id="UP000085678">
    <property type="component" value="Unplaced"/>
</dbReference>
<keyword evidence="3" id="KW-0551">Lipid droplet</keyword>
<dbReference type="GeneID" id="106158080"/>
<dbReference type="InterPro" id="IPR004279">
    <property type="entry name" value="Perilipin"/>
</dbReference>
<dbReference type="Gene3D" id="1.20.120.340">
    <property type="entry name" value="Flagellar protein FliS"/>
    <property type="match status" value="1"/>
</dbReference>
<keyword evidence="6" id="KW-1185">Reference proteome</keyword>
<feature type="compositionally biased region" description="Acidic residues" evidence="5">
    <location>
        <begin position="211"/>
        <end position="220"/>
    </location>
</feature>
<dbReference type="Pfam" id="PF03036">
    <property type="entry name" value="Perilipin"/>
    <property type="match status" value="1"/>
</dbReference>
<reference evidence="7" key="1">
    <citation type="submission" date="2025-08" db="UniProtKB">
        <authorList>
            <consortium name="RefSeq"/>
        </authorList>
    </citation>
    <scope>IDENTIFICATION</scope>
    <source>
        <tissue evidence="7">Gonads</tissue>
    </source>
</reference>
<dbReference type="PIRSF" id="PIRSF036881">
    <property type="entry name" value="PAT"/>
    <property type="match status" value="1"/>
</dbReference>
<evidence type="ECO:0000256" key="1">
    <source>
        <dbReference type="ARBA" id="ARBA00004502"/>
    </source>
</evidence>
<dbReference type="PANTHER" id="PTHR14024:SF49">
    <property type="entry name" value="LIPID STORAGE DROPLETS SURFACE-BINDING PROTEIN 1"/>
    <property type="match status" value="1"/>
</dbReference>
<dbReference type="SUPFAM" id="SSF109775">
    <property type="entry name" value="Mannose-6-phosphate receptor binding protein 1 (Tip47), C-terminal domain"/>
    <property type="match status" value="1"/>
</dbReference>
<dbReference type="GO" id="GO:0005829">
    <property type="term" value="C:cytosol"/>
    <property type="evidence" value="ECO:0007669"/>
    <property type="project" value="TreeGrafter"/>
</dbReference>
<gene>
    <name evidence="7" type="primary">LOC106158080</name>
</gene>
<dbReference type="GO" id="GO:0005811">
    <property type="term" value="C:lipid droplet"/>
    <property type="evidence" value="ECO:0007669"/>
    <property type="project" value="UniProtKB-SubCell"/>
</dbReference>
<dbReference type="AlphaFoldDB" id="A0A1S3HTM0"/>
<sequence>MYRKSLEKKMSEEQFITRVSSLPVVSSAWGQVSDYYLRTKEKSPSLVQYTLNMAESSVKTAYTTAQPVISKLDGPIQKVNAIACQQLDKLEEKYPIISKDTETVIEKSKGAYNNAIQPTVDKVNAVKQYGVDTYNGVKDYGVEKVTNVKNFATGTVTAVKDYSSSSVNSLLQSSYGQVVVGAAEGILASSEGYVEKYLPPAPEEEEKKEGDEGEEGDEQDPQVQTSLARVTSLSSKVRRRMYARAMKEMQHLQARSKETVANLAHTVNLIQYARDNFELAAEKVHAAKEKAWSVWEEVNKEEDEEEVEGEEGEEGKELQPQTLERRSILVARRLTLQLKHALAIVPSGDQLLPVYLRERMDKAKTYVEEMYGHFAEAKHFEDLPSWMMDQAKEKLTYVEESVGNMTEYVLSTRALSWLVPDVDLDAFDIEDPDSYEVNGGVIMREGGQEEYIGYVPAVEK</sequence>
<dbReference type="GO" id="GO:0019915">
    <property type="term" value="P:lipid storage"/>
    <property type="evidence" value="ECO:0007669"/>
    <property type="project" value="TreeGrafter"/>
</dbReference>
<dbReference type="OrthoDB" id="376826at2759"/>
<dbReference type="FunCoup" id="A0A1S3HTM0">
    <property type="interactions" value="73"/>
</dbReference>
<proteinExistence type="inferred from homology"/>
<feature type="region of interest" description="Disordered" evidence="5">
    <location>
        <begin position="199"/>
        <end position="235"/>
    </location>
</feature>
<feature type="compositionally biased region" description="Polar residues" evidence="5">
    <location>
        <begin position="221"/>
        <end position="235"/>
    </location>
</feature>
<evidence type="ECO:0000256" key="4">
    <source>
        <dbReference type="PIRNR" id="PIRNR036881"/>
    </source>
</evidence>
<dbReference type="GO" id="GO:0010890">
    <property type="term" value="P:positive regulation of triglyceride storage"/>
    <property type="evidence" value="ECO:0007669"/>
    <property type="project" value="TreeGrafter"/>
</dbReference>
<dbReference type="InParanoid" id="A0A1S3HTM0"/>
<comment type="similarity">
    <text evidence="2 4">Belongs to the perilipin family.</text>
</comment>
<dbReference type="KEGG" id="lak:106158080"/>
<organism evidence="6 7">
    <name type="scientific">Lingula anatina</name>
    <name type="common">Brachiopod</name>
    <name type="synonym">Lingula unguis</name>
    <dbReference type="NCBI Taxonomy" id="7574"/>
    <lineage>
        <taxon>Eukaryota</taxon>
        <taxon>Metazoa</taxon>
        <taxon>Spiralia</taxon>
        <taxon>Lophotrochozoa</taxon>
        <taxon>Brachiopoda</taxon>
        <taxon>Linguliformea</taxon>
        <taxon>Lingulata</taxon>
        <taxon>Lingulida</taxon>
        <taxon>Linguloidea</taxon>
        <taxon>Lingulidae</taxon>
        <taxon>Lingula</taxon>
    </lineage>
</organism>
<protein>
    <submittedName>
        <fullName evidence="7">Perilipin-2 isoform X1</fullName>
    </submittedName>
</protein>
<evidence type="ECO:0000313" key="6">
    <source>
        <dbReference type="Proteomes" id="UP000085678"/>
    </source>
</evidence>
<evidence type="ECO:0000313" key="7">
    <source>
        <dbReference type="RefSeq" id="XP_013389390.1"/>
    </source>
</evidence>
<evidence type="ECO:0000256" key="5">
    <source>
        <dbReference type="SAM" id="MobiDB-lite"/>
    </source>
</evidence>
<dbReference type="PANTHER" id="PTHR14024">
    <property type="entry name" value="PERILIPIN"/>
    <property type="match status" value="1"/>
</dbReference>
<accession>A0A1S3HTM0</accession>
<name>A0A1S3HTM0_LINAN</name>
<dbReference type="RefSeq" id="XP_013389390.1">
    <property type="nucleotide sequence ID" value="XM_013533936.1"/>
</dbReference>